<evidence type="ECO:0000256" key="1">
    <source>
        <dbReference type="ARBA" id="ARBA00009431"/>
    </source>
</evidence>
<dbReference type="PROSITE" id="PS00560">
    <property type="entry name" value="CARBOXYPEPT_SER_HIS"/>
    <property type="match status" value="1"/>
</dbReference>
<dbReference type="GO" id="GO:0004185">
    <property type="term" value="F:serine-type carboxypeptidase activity"/>
    <property type="evidence" value="ECO:0007669"/>
    <property type="project" value="InterPro"/>
</dbReference>
<evidence type="ECO:0000256" key="2">
    <source>
        <dbReference type="SAM" id="SignalP"/>
    </source>
</evidence>
<dbReference type="AlphaFoldDB" id="A0AB34IB64"/>
<evidence type="ECO:0000313" key="3">
    <source>
        <dbReference type="EMBL" id="KAL1495542.1"/>
    </source>
</evidence>
<feature type="chain" id="PRO_5044227806" description="Carboxypeptidase" evidence="2">
    <location>
        <begin position="16"/>
        <end position="483"/>
    </location>
</feature>
<dbReference type="PANTHER" id="PTHR11802">
    <property type="entry name" value="SERINE PROTEASE FAMILY S10 SERINE CARBOXYPEPTIDASE"/>
    <property type="match status" value="1"/>
</dbReference>
<evidence type="ECO:0000313" key="4">
    <source>
        <dbReference type="Proteomes" id="UP001515480"/>
    </source>
</evidence>
<comment type="similarity">
    <text evidence="1">Belongs to the peptidase S10 family.</text>
</comment>
<protein>
    <recommendedName>
        <fullName evidence="5">Carboxypeptidase</fullName>
    </recommendedName>
</protein>
<accession>A0AB34IB64</accession>
<dbReference type="Pfam" id="PF00450">
    <property type="entry name" value="Peptidase_S10"/>
    <property type="match status" value="1"/>
</dbReference>
<dbReference type="PRINTS" id="PR00724">
    <property type="entry name" value="CRBOXYPTASEC"/>
</dbReference>
<sequence>MMLLASSFTAAAVPADLVTQLPGFDAWPFKLYSGYLTVPGPFLRTSYDSLSIHYQFHTAQTDPASAPLVTWHQGGPGGSAIAVGLYTEMGYFQIDDQGTHTNEYAWNKVANMLYLENPAGSGGKHGYSTCLKGGKPVGCSWDDVSQAEAYAHALAAFYRAFPEFHSNPLYLTGESYFGQYGPNIAHWILTHAPFNSSIPLKGIALGNACWGGDAHSVQCNGPNEEQNDMDLFYGKGLMSKKLYDQVYEGCAFPLKQKPSGECEALLEKAHAAIGPHNVYNLYDNCAGVVEAQLRQAGRSMRWLTKQLRAPLSSAAAAEAASRRLEEGGYTWSCGGEAATAAWLVRDDVRAALHLASPGLSSFDYSVSGPASITLYPFLIPRLRVLIYNGDADACVPYKGNEEWITSLVSKGDLAEKAAWRPWYTSEDTAHRTAPAGYVTTYDVNGGTHDFSFLTIRLAGHMVPTFQPAASLAFFERFLAAKPF</sequence>
<dbReference type="Proteomes" id="UP001515480">
    <property type="component" value="Unassembled WGS sequence"/>
</dbReference>
<feature type="signal peptide" evidence="2">
    <location>
        <begin position="1"/>
        <end position="15"/>
    </location>
</feature>
<organism evidence="3 4">
    <name type="scientific">Prymnesium parvum</name>
    <name type="common">Toxic golden alga</name>
    <dbReference type="NCBI Taxonomy" id="97485"/>
    <lineage>
        <taxon>Eukaryota</taxon>
        <taxon>Haptista</taxon>
        <taxon>Haptophyta</taxon>
        <taxon>Prymnesiophyceae</taxon>
        <taxon>Prymnesiales</taxon>
        <taxon>Prymnesiaceae</taxon>
        <taxon>Prymnesium</taxon>
    </lineage>
</organism>
<dbReference type="EMBL" id="JBGBPQ010000032">
    <property type="protein sequence ID" value="KAL1495542.1"/>
    <property type="molecule type" value="Genomic_DNA"/>
</dbReference>
<dbReference type="Gene3D" id="3.40.50.1820">
    <property type="entry name" value="alpha/beta hydrolase"/>
    <property type="match status" value="1"/>
</dbReference>
<dbReference type="InterPro" id="IPR033124">
    <property type="entry name" value="Ser_caboxypep_his_AS"/>
</dbReference>
<keyword evidence="4" id="KW-1185">Reference proteome</keyword>
<name>A0AB34IB64_PRYPA</name>
<dbReference type="Gene3D" id="3.40.50.12670">
    <property type="match status" value="1"/>
</dbReference>
<dbReference type="SUPFAM" id="SSF53474">
    <property type="entry name" value="alpha/beta-Hydrolases"/>
    <property type="match status" value="1"/>
</dbReference>
<reference evidence="3 4" key="1">
    <citation type="journal article" date="2024" name="Science">
        <title>Giant polyketide synthase enzymes in the biosynthesis of giant marine polyether toxins.</title>
        <authorList>
            <person name="Fallon T.R."/>
            <person name="Shende V.V."/>
            <person name="Wierzbicki I.H."/>
            <person name="Pendleton A.L."/>
            <person name="Watervoot N.F."/>
            <person name="Auber R.P."/>
            <person name="Gonzalez D.J."/>
            <person name="Wisecaver J.H."/>
            <person name="Moore B.S."/>
        </authorList>
    </citation>
    <scope>NUCLEOTIDE SEQUENCE [LARGE SCALE GENOMIC DNA]</scope>
    <source>
        <strain evidence="3 4">12B1</strain>
    </source>
</reference>
<keyword evidence="2" id="KW-0732">Signal</keyword>
<dbReference type="InterPro" id="IPR001563">
    <property type="entry name" value="Peptidase_S10"/>
</dbReference>
<dbReference type="GO" id="GO:0006508">
    <property type="term" value="P:proteolysis"/>
    <property type="evidence" value="ECO:0007669"/>
    <property type="project" value="InterPro"/>
</dbReference>
<comment type="caution">
    <text evidence="3">The sequence shown here is derived from an EMBL/GenBank/DDBJ whole genome shotgun (WGS) entry which is preliminary data.</text>
</comment>
<dbReference type="PANTHER" id="PTHR11802:SF201">
    <property type="entry name" value="CARBOXYPEPTIDASE"/>
    <property type="match status" value="1"/>
</dbReference>
<gene>
    <name evidence="3" type="ORF">AB1Y20_016905</name>
</gene>
<evidence type="ECO:0008006" key="5">
    <source>
        <dbReference type="Google" id="ProtNLM"/>
    </source>
</evidence>
<dbReference type="InterPro" id="IPR029058">
    <property type="entry name" value="AB_hydrolase_fold"/>
</dbReference>
<proteinExistence type="inferred from homology"/>